<dbReference type="Proteomes" id="UP001163046">
    <property type="component" value="Unassembled WGS sequence"/>
</dbReference>
<gene>
    <name evidence="2" type="ORF">OS493_031168</name>
</gene>
<evidence type="ECO:0000313" key="3">
    <source>
        <dbReference type="Proteomes" id="UP001163046"/>
    </source>
</evidence>
<feature type="compositionally biased region" description="Polar residues" evidence="1">
    <location>
        <begin position="136"/>
        <end position="149"/>
    </location>
</feature>
<name>A0A9W9ZYH4_9CNID</name>
<keyword evidence="3" id="KW-1185">Reference proteome</keyword>
<feature type="region of interest" description="Disordered" evidence="1">
    <location>
        <begin position="136"/>
        <end position="156"/>
    </location>
</feature>
<accession>A0A9W9ZYH4</accession>
<dbReference type="EMBL" id="MU825431">
    <property type="protein sequence ID" value="KAJ7389509.1"/>
    <property type="molecule type" value="Genomic_DNA"/>
</dbReference>
<evidence type="ECO:0000256" key="1">
    <source>
        <dbReference type="SAM" id="MobiDB-lite"/>
    </source>
</evidence>
<feature type="region of interest" description="Disordered" evidence="1">
    <location>
        <begin position="1"/>
        <end position="36"/>
    </location>
</feature>
<sequence length="171" mass="19553">MSLFAFGFTRKDGNNKESGEQGNSNQEGDENQTSSDVLMSETAKERYEGKRKLLGRGFRKEWQNEFNWLEYNEVEGKMNITYFCTHYLTATGHDQAGTPPSTRDEITCLQLVKDNHDLEIRKLELRLQLAQLENKTVASTHTESSNSKSLGDLKAPQKIVNPQQWPHIYAP</sequence>
<comment type="caution">
    <text evidence="2">The sequence shown here is derived from an EMBL/GenBank/DDBJ whole genome shotgun (WGS) entry which is preliminary data.</text>
</comment>
<organism evidence="2 3">
    <name type="scientific">Desmophyllum pertusum</name>
    <dbReference type="NCBI Taxonomy" id="174260"/>
    <lineage>
        <taxon>Eukaryota</taxon>
        <taxon>Metazoa</taxon>
        <taxon>Cnidaria</taxon>
        <taxon>Anthozoa</taxon>
        <taxon>Hexacorallia</taxon>
        <taxon>Scleractinia</taxon>
        <taxon>Caryophylliina</taxon>
        <taxon>Caryophylliidae</taxon>
        <taxon>Desmophyllum</taxon>
    </lineage>
</organism>
<feature type="compositionally biased region" description="Basic and acidic residues" evidence="1">
    <location>
        <begin position="9"/>
        <end position="19"/>
    </location>
</feature>
<proteinExistence type="predicted"/>
<feature type="non-terminal residue" evidence="2">
    <location>
        <position position="171"/>
    </location>
</feature>
<evidence type="ECO:0000313" key="2">
    <source>
        <dbReference type="EMBL" id="KAJ7389509.1"/>
    </source>
</evidence>
<dbReference type="AlphaFoldDB" id="A0A9W9ZYH4"/>
<protein>
    <submittedName>
        <fullName evidence="2">Uncharacterized protein</fullName>
    </submittedName>
</protein>
<reference evidence="2" key="1">
    <citation type="submission" date="2023-01" db="EMBL/GenBank/DDBJ databases">
        <title>Genome assembly of the deep-sea coral Lophelia pertusa.</title>
        <authorList>
            <person name="Herrera S."/>
            <person name="Cordes E."/>
        </authorList>
    </citation>
    <scope>NUCLEOTIDE SEQUENCE</scope>
    <source>
        <strain evidence="2">USNM1676648</strain>
        <tissue evidence="2">Polyp</tissue>
    </source>
</reference>
<feature type="compositionally biased region" description="Polar residues" evidence="1">
    <location>
        <begin position="20"/>
        <end position="36"/>
    </location>
</feature>